<name>A0ABR7X9I0_9SPHI</name>
<evidence type="ECO:0000256" key="1">
    <source>
        <dbReference type="SAM" id="SignalP"/>
    </source>
</evidence>
<evidence type="ECO:0000313" key="2">
    <source>
        <dbReference type="EMBL" id="MBD1387217.1"/>
    </source>
</evidence>
<protein>
    <recommendedName>
        <fullName evidence="4">Transporter</fullName>
    </recommendedName>
</protein>
<sequence length="285" mass="31611">MNLLKTTHLKYLLIAIGLVMLMPASGHAGGAGGFPVRPKRLLLSPSFSYFYANKGWDSLSHKTPFANGGQFQSLGVSLYAEYGLSRKLTLVALLPYVRNTYEDNTAKTVSSGFTDMEVGLRYYLANINYIYYFTIQGTFVQPLYTDLSLGYKQQGAEIKLAFAGSGKVLGKNYYFTLENGVRQYFGSQGPIQDRYNGSFGLTLDRKFKHQISASISGFYSASSFTKFSPIQATNKNFAFNQASLTYGYTFSRRFSVFLSGGHFINGRNTGDGTTASASFLFKPFR</sequence>
<comment type="caution">
    <text evidence="2">The sequence shown here is derived from an EMBL/GenBank/DDBJ whole genome shotgun (WGS) entry which is preliminary data.</text>
</comment>
<keyword evidence="3" id="KW-1185">Reference proteome</keyword>
<evidence type="ECO:0000313" key="3">
    <source>
        <dbReference type="Proteomes" id="UP000618754"/>
    </source>
</evidence>
<feature type="signal peptide" evidence="1">
    <location>
        <begin position="1"/>
        <end position="28"/>
    </location>
</feature>
<gene>
    <name evidence="2" type="ORF">IDJ75_18155</name>
</gene>
<dbReference type="RefSeq" id="WP_191177056.1">
    <property type="nucleotide sequence ID" value="NZ_JACWMW010000004.1"/>
</dbReference>
<accession>A0ABR7X9I0</accession>
<dbReference type="Proteomes" id="UP000618754">
    <property type="component" value="Unassembled WGS sequence"/>
</dbReference>
<proteinExistence type="predicted"/>
<feature type="chain" id="PRO_5045952038" description="Transporter" evidence="1">
    <location>
        <begin position="29"/>
        <end position="285"/>
    </location>
</feature>
<keyword evidence="1" id="KW-0732">Signal</keyword>
<evidence type="ECO:0008006" key="4">
    <source>
        <dbReference type="Google" id="ProtNLM"/>
    </source>
</evidence>
<organism evidence="2 3">
    <name type="scientific">Mucilaginibacter rigui</name>
    <dbReference type="NCBI Taxonomy" id="534635"/>
    <lineage>
        <taxon>Bacteria</taxon>
        <taxon>Pseudomonadati</taxon>
        <taxon>Bacteroidota</taxon>
        <taxon>Sphingobacteriia</taxon>
        <taxon>Sphingobacteriales</taxon>
        <taxon>Sphingobacteriaceae</taxon>
        <taxon>Mucilaginibacter</taxon>
    </lineage>
</organism>
<reference evidence="2 3" key="1">
    <citation type="submission" date="2020-09" db="EMBL/GenBank/DDBJ databases">
        <title>Novel species of Mucilaginibacter isolated from a glacier on the Tibetan Plateau.</title>
        <authorList>
            <person name="Liu Q."/>
            <person name="Xin Y.-H."/>
        </authorList>
    </citation>
    <scope>NUCLEOTIDE SEQUENCE [LARGE SCALE GENOMIC DNA]</scope>
    <source>
        <strain evidence="2 3">CGMCC 1.13878</strain>
    </source>
</reference>
<dbReference type="EMBL" id="JACWMW010000004">
    <property type="protein sequence ID" value="MBD1387217.1"/>
    <property type="molecule type" value="Genomic_DNA"/>
</dbReference>